<evidence type="ECO:0000256" key="1">
    <source>
        <dbReference type="ARBA" id="ARBA00022475"/>
    </source>
</evidence>
<proteinExistence type="predicted"/>
<keyword evidence="1" id="KW-1003">Cell membrane</keyword>
<organism evidence="6 7">
    <name type="scientific">Blastochloris viridis</name>
    <name type="common">Rhodopseudomonas viridis</name>
    <dbReference type="NCBI Taxonomy" id="1079"/>
    <lineage>
        <taxon>Bacteria</taxon>
        <taxon>Pseudomonadati</taxon>
        <taxon>Pseudomonadota</taxon>
        <taxon>Alphaproteobacteria</taxon>
        <taxon>Hyphomicrobiales</taxon>
        <taxon>Blastochloridaceae</taxon>
        <taxon>Blastochloris</taxon>
    </lineage>
</organism>
<evidence type="ECO:0000313" key="7">
    <source>
        <dbReference type="Proteomes" id="UP000320948"/>
    </source>
</evidence>
<dbReference type="Pfam" id="PF10755">
    <property type="entry name" value="DUF2585"/>
    <property type="match status" value="1"/>
</dbReference>
<name>A0A6N4R7Z6_BLAVI</name>
<dbReference type="AlphaFoldDB" id="A0A6N4R7Z6"/>
<protein>
    <submittedName>
        <fullName evidence="6">DUF2585 family protein</fullName>
    </submittedName>
</protein>
<accession>A0A6N4R7Z6</accession>
<evidence type="ECO:0000256" key="2">
    <source>
        <dbReference type="ARBA" id="ARBA00022692"/>
    </source>
</evidence>
<dbReference type="GO" id="GO:0005886">
    <property type="term" value="C:plasma membrane"/>
    <property type="evidence" value="ECO:0007669"/>
    <property type="project" value="InterPro"/>
</dbReference>
<keyword evidence="3 5" id="KW-1133">Transmembrane helix</keyword>
<feature type="transmembrane region" description="Helical" evidence="5">
    <location>
        <begin position="12"/>
        <end position="35"/>
    </location>
</feature>
<reference evidence="6 7" key="1">
    <citation type="journal article" date="2017" name="Nat. Commun.">
        <title>In situ click chemistry generation of cyclooxygenase-2 inhibitors.</title>
        <authorList>
            <person name="Bhardwaj A."/>
            <person name="Kaur J."/>
            <person name="Wuest M."/>
            <person name="Wuest F."/>
        </authorList>
    </citation>
    <scope>NUCLEOTIDE SEQUENCE [LARGE SCALE GENOMIC DNA]</scope>
    <source>
        <strain evidence="6">S2_018_000_R2_106</strain>
    </source>
</reference>
<dbReference type="InterPro" id="IPR019691">
    <property type="entry name" value="DUF2585"/>
</dbReference>
<dbReference type="Proteomes" id="UP000320948">
    <property type="component" value="Unassembled WGS sequence"/>
</dbReference>
<sequence length="186" mass="21190">MVPLRKCLLSFWPYVLGASVVSQVTVLFAMGLPWVCSCGVKLWDGEGSSQHIADWYTPSHMVHGILFYALLRWVFPKWPMPYVLLGAAGMEIVWEIFENTPWVIHRYRTETADSDYSGDTILNSVSDVGFMLLGFVIAWKWPTKWVIALVIALELLALAMIRDNLLLQIATFIWPIDAVVDWQSRA</sequence>
<evidence type="ECO:0000256" key="5">
    <source>
        <dbReference type="SAM" id="Phobius"/>
    </source>
</evidence>
<dbReference type="EMBL" id="VAFM01000002">
    <property type="protein sequence ID" value="TKW60387.1"/>
    <property type="molecule type" value="Genomic_DNA"/>
</dbReference>
<gene>
    <name evidence="6" type="ORF">DI628_05585</name>
</gene>
<keyword evidence="4 5" id="KW-0472">Membrane</keyword>
<comment type="caution">
    <text evidence="6">The sequence shown here is derived from an EMBL/GenBank/DDBJ whole genome shotgun (WGS) entry which is preliminary data.</text>
</comment>
<keyword evidence="2 5" id="KW-0812">Transmembrane</keyword>
<evidence type="ECO:0000313" key="6">
    <source>
        <dbReference type="EMBL" id="TKW60387.1"/>
    </source>
</evidence>
<evidence type="ECO:0000256" key="4">
    <source>
        <dbReference type="ARBA" id="ARBA00023136"/>
    </source>
</evidence>
<evidence type="ECO:0000256" key="3">
    <source>
        <dbReference type="ARBA" id="ARBA00022989"/>
    </source>
</evidence>